<dbReference type="PROSITE" id="PS00166">
    <property type="entry name" value="ENOYL_COA_HYDRATASE"/>
    <property type="match status" value="1"/>
</dbReference>
<dbReference type="GO" id="GO:0003824">
    <property type="term" value="F:catalytic activity"/>
    <property type="evidence" value="ECO:0007669"/>
    <property type="project" value="InterPro"/>
</dbReference>
<evidence type="ECO:0000256" key="1">
    <source>
        <dbReference type="ARBA" id="ARBA00005254"/>
    </source>
</evidence>
<name>A0A835Z1L9_9STRA</name>
<dbReference type="Proteomes" id="UP000664859">
    <property type="component" value="Unassembled WGS sequence"/>
</dbReference>
<dbReference type="CDD" id="cd06558">
    <property type="entry name" value="crotonase-like"/>
    <property type="match status" value="1"/>
</dbReference>
<dbReference type="InterPro" id="IPR018376">
    <property type="entry name" value="Enoyl-CoA_hyd/isom_CS"/>
</dbReference>
<comment type="similarity">
    <text evidence="1 2">Belongs to the enoyl-CoA hydratase/isomerase family.</text>
</comment>
<keyword evidence="4" id="KW-1185">Reference proteome</keyword>
<sequence length="235" mass="25150">MGAEFMHTVAEISKACHKGKVRAAVLTGAGKAFSAGGDTAWLMRRHDDEPERNSHIMRDFYRSFLCIRDLPVPIIAAINGHAIGAGLCLAMACDVRVVALSAKLGLTFVSLGIHPGMACTHFLPRLVGPQAAKKLLLTADTVTGSEALELGLVSEATEGDDVFVRACMLAARIAENSPVAVQQTVKTLRMAEEEHLDHALQREADAQALCYASNDLTEGILANKERRTPSFKGAT</sequence>
<dbReference type="InterPro" id="IPR001753">
    <property type="entry name" value="Enoyl-CoA_hydra/iso"/>
</dbReference>
<proteinExistence type="inferred from homology"/>
<dbReference type="PANTHER" id="PTHR11941">
    <property type="entry name" value="ENOYL-COA HYDRATASE-RELATED"/>
    <property type="match status" value="1"/>
</dbReference>
<evidence type="ECO:0000313" key="3">
    <source>
        <dbReference type="EMBL" id="KAG5185266.1"/>
    </source>
</evidence>
<organism evidence="3 4">
    <name type="scientific">Tribonema minus</name>
    <dbReference type="NCBI Taxonomy" id="303371"/>
    <lineage>
        <taxon>Eukaryota</taxon>
        <taxon>Sar</taxon>
        <taxon>Stramenopiles</taxon>
        <taxon>Ochrophyta</taxon>
        <taxon>PX clade</taxon>
        <taxon>Xanthophyceae</taxon>
        <taxon>Tribonematales</taxon>
        <taxon>Tribonemataceae</taxon>
        <taxon>Tribonema</taxon>
    </lineage>
</organism>
<dbReference type="Pfam" id="PF00378">
    <property type="entry name" value="ECH_1"/>
    <property type="match status" value="1"/>
</dbReference>
<dbReference type="PANTHER" id="PTHR11941:SF173">
    <property type="entry name" value="3-HYDROXYBUTYRYL-COA DEHYDRATASE-LIKE PROTEIN, MITOCHONDRIAL"/>
    <property type="match status" value="1"/>
</dbReference>
<dbReference type="EMBL" id="JAFCMP010000135">
    <property type="protein sequence ID" value="KAG5185266.1"/>
    <property type="molecule type" value="Genomic_DNA"/>
</dbReference>
<dbReference type="Gene3D" id="3.90.226.10">
    <property type="entry name" value="2-enoyl-CoA Hydratase, Chain A, domain 1"/>
    <property type="match status" value="1"/>
</dbReference>
<dbReference type="OrthoDB" id="2139957at2759"/>
<protein>
    <submittedName>
        <fullName evidence="3">ClpP/crotonase-like domain-containing protein</fullName>
    </submittedName>
</protein>
<accession>A0A835Z1L9</accession>
<evidence type="ECO:0000256" key="2">
    <source>
        <dbReference type="RuleBase" id="RU003707"/>
    </source>
</evidence>
<dbReference type="AlphaFoldDB" id="A0A835Z1L9"/>
<dbReference type="SUPFAM" id="SSF52096">
    <property type="entry name" value="ClpP/crotonase"/>
    <property type="match status" value="1"/>
</dbReference>
<comment type="caution">
    <text evidence="3">The sequence shown here is derived from an EMBL/GenBank/DDBJ whole genome shotgun (WGS) entry which is preliminary data.</text>
</comment>
<dbReference type="InterPro" id="IPR029045">
    <property type="entry name" value="ClpP/crotonase-like_dom_sf"/>
</dbReference>
<dbReference type="GO" id="GO:0005739">
    <property type="term" value="C:mitochondrion"/>
    <property type="evidence" value="ECO:0007669"/>
    <property type="project" value="TreeGrafter"/>
</dbReference>
<reference evidence="3" key="1">
    <citation type="submission" date="2021-02" db="EMBL/GenBank/DDBJ databases">
        <title>First Annotated Genome of the Yellow-green Alga Tribonema minus.</title>
        <authorList>
            <person name="Mahan K.M."/>
        </authorList>
    </citation>
    <scope>NUCLEOTIDE SEQUENCE</scope>
    <source>
        <strain evidence="3">UTEX B ZZ1240</strain>
    </source>
</reference>
<dbReference type="GO" id="GO:0006635">
    <property type="term" value="P:fatty acid beta-oxidation"/>
    <property type="evidence" value="ECO:0007669"/>
    <property type="project" value="TreeGrafter"/>
</dbReference>
<evidence type="ECO:0000313" key="4">
    <source>
        <dbReference type="Proteomes" id="UP000664859"/>
    </source>
</evidence>
<gene>
    <name evidence="3" type="ORF">JKP88DRAFT_269657</name>
</gene>